<proteinExistence type="predicted"/>
<protein>
    <recommendedName>
        <fullName evidence="3">DUF5673 domain-containing protein</fullName>
    </recommendedName>
</protein>
<organism evidence="2">
    <name type="scientific">Proteinivorax tanatarense</name>
    <dbReference type="NCBI Taxonomy" id="1260629"/>
    <lineage>
        <taxon>Bacteria</taxon>
        <taxon>Bacillati</taxon>
        <taxon>Bacillota</taxon>
        <taxon>Clostridia</taxon>
        <taxon>Eubacteriales</taxon>
        <taxon>Proteinivoracaceae</taxon>
        <taxon>Proteinivorax</taxon>
    </lineage>
</organism>
<evidence type="ECO:0008006" key="3">
    <source>
        <dbReference type="Google" id="ProtNLM"/>
    </source>
</evidence>
<dbReference type="AlphaFoldDB" id="A0AAU7VK97"/>
<name>A0AAU7VK97_9FIRM</name>
<reference evidence="2" key="2">
    <citation type="submission" date="2024-06" db="EMBL/GenBank/DDBJ databases">
        <authorList>
            <person name="Petrova K.O."/>
            <person name="Toshchakov S.V."/>
            <person name="Boltjanskaja Y.V."/>
            <person name="Kevbrin V."/>
        </authorList>
    </citation>
    <scope>NUCLEOTIDE SEQUENCE</scope>
    <source>
        <strain evidence="2">Z-910T</strain>
    </source>
</reference>
<keyword evidence="1" id="KW-0812">Transmembrane</keyword>
<evidence type="ECO:0000313" key="2">
    <source>
        <dbReference type="EMBL" id="XBX74261.1"/>
    </source>
</evidence>
<feature type="transmembrane region" description="Helical" evidence="1">
    <location>
        <begin position="126"/>
        <end position="145"/>
    </location>
</feature>
<feature type="transmembrane region" description="Helical" evidence="1">
    <location>
        <begin position="6"/>
        <end position="23"/>
    </location>
</feature>
<accession>A0AAU7VK97</accession>
<reference evidence="2" key="1">
    <citation type="journal article" date="2013" name="Extremophiles">
        <title>Proteinivorax tanatarense gen. nov., sp. nov., an anaerobic, haloalkaliphilic, proteolytic bacterium isolated from a decaying algal bloom, and proposal of Proteinivoraceae fam. nov.</title>
        <authorList>
            <person name="Kevbrin V."/>
            <person name="Boltyanskaya Y."/>
            <person name="Zhilina T."/>
            <person name="Kolganova T."/>
            <person name="Lavrentjeva E."/>
            <person name="Kuznetsov B."/>
        </authorList>
    </citation>
    <scope>NUCLEOTIDE SEQUENCE</scope>
    <source>
        <strain evidence="2">Z-910T</strain>
    </source>
</reference>
<sequence length="228" mass="26885">MFFVYFVLALIICGWGSLIYIMLRNKVISINYDLVAEEFIPSNKILPRYRLILWVIGLGAYAFIFIYPNFDNLKSIYPLIESGQIDSLFRLMDVDYLTELKAELYHKGEIDKYRILTKYIHSFSNVLSGLVSLTGLALIGTRFLFKIKVTELGVIGAEYIKFDKIDWYEFIEKGEDYGQLNLYKKPFIMSRMSKRPALSFAVTFHDYEKIQNTFEENQVMTWYLRQKQ</sequence>
<keyword evidence="1" id="KW-0472">Membrane</keyword>
<evidence type="ECO:0000256" key="1">
    <source>
        <dbReference type="SAM" id="Phobius"/>
    </source>
</evidence>
<gene>
    <name evidence="2" type="ORF">PRVXT_002292</name>
</gene>
<dbReference type="EMBL" id="CP158367">
    <property type="protein sequence ID" value="XBX74261.1"/>
    <property type="molecule type" value="Genomic_DNA"/>
</dbReference>
<dbReference type="RefSeq" id="WP_350343015.1">
    <property type="nucleotide sequence ID" value="NZ_CP158367.1"/>
</dbReference>
<keyword evidence="1" id="KW-1133">Transmembrane helix</keyword>
<feature type="transmembrane region" description="Helical" evidence="1">
    <location>
        <begin position="51"/>
        <end position="70"/>
    </location>
</feature>